<evidence type="ECO:0000313" key="2">
    <source>
        <dbReference type="Proteomes" id="UP000177625"/>
    </source>
</evidence>
<protein>
    <submittedName>
        <fullName evidence="1">Uncharacterized protein</fullName>
    </submittedName>
</protein>
<evidence type="ECO:0000313" key="1">
    <source>
        <dbReference type="EMBL" id="CZT51791.1"/>
    </source>
</evidence>
<sequence length="57" mass="6729">MWKRAMMKYQYWSAGSCRRSSSNYWCAAKKSSYDVRSSRNDLPAFADLNESEFLIYA</sequence>
<reference evidence="2" key="1">
    <citation type="submission" date="2016-03" db="EMBL/GenBank/DDBJ databases">
        <authorList>
            <person name="Guldener U."/>
        </authorList>
    </citation>
    <scope>NUCLEOTIDE SEQUENCE [LARGE SCALE GENOMIC DNA]</scope>
</reference>
<organism evidence="1 2">
    <name type="scientific">Rhynchosporium secalis</name>
    <name type="common">Barley scald fungus</name>
    <dbReference type="NCBI Taxonomy" id="38038"/>
    <lineage>
        <taxon>Eukaryota</taxon>
        <taxon>Fungi</taxon>
        <taxon>Dikarya</taxon>
        <taxon>Ascomycota</taxon>
        <taxon>Pezizomycotina</taxon>
        <taxon>Leotiomycetes</taxon>
        <taxon>Helotiales</taxon>
        <taxon>Ploettnerulaceae</taxon>
        <taxon>Rhynchosporium</taxon>
    </lineage>
</organism>
<gene>
    <name evidence="1" type="ORF">RSE6_12988</name>
</gene>
<dbReference type="EMBL" id="FJVC01000510">
    <property type="protein sequence ID" value="CZT51791.1"/>
    <property type="molecule type" value="Genomic_DNA"/>
</dbReference>
<keyword evidence="2" id="KW-1185">Reference proteome</keyword>
<dbReference type="Proteomes" id="UP000177625">
    <property type="component" value="Unassembled WGS sequence"/>
</dbReference>
<accession>A0A1E1MRS3</accession>
<proteinExistence type="predicted"/>
<dbReference type="AlphaFoldDB" id="A0A1E1MRS3"/>
<name>A0A1E1MRS3_RHYSE</name>